<evidence type="ECO:0000313" key="6">
    <source>
        <dbReference type="Proteomes" id="UP000436858"/>
    </source>
</evidence>
<evidence type="ECO:0000313" key="7">
    <source>
        <dbReference type="Proteomes" id="UP000440614"/>
    </source>
</evidence>
<dbReference type="GeneID" id="60924713"/>
<dbReference type="KEGG" id="btho:Btheta7330_04757"/>
<evidence type="ECO:0000313" key="5">
    <source>
        <dbReference type="EMBL" id="UYU89281.1"/>
    </source>
</evidence>
<reference evidence="4 8" key="2">
    <citation type="submission" date="2021-06" db="EMBL/GenBank/DDBJ databases">
        <title>Interrogation of the integrated mobile genetic elements in gut-associated Bacteroides with a consensus prediction approach.</title>
        <authorList>
            <person name="Campbell D.E."/>
            <person name="Leigh J.R."/>
            <person name="Kim T."/>
            <person name="England W."/>
            <person name="Whitaker R.J."/>
            <person name="Degnan P.H."/>
        </authorList>
    </citation>
    <scope>NUCLEOTIDE SEQUENCE</scope>
    <source>
        <strain evidence="5">VPI-3443</strain>
        <strain evidence="4 8">WAL8669</strain>
    </source>
</reference>
<gene>
    <name evidence="3" type="ORF">GAN91_14000</name>
    <name evidence="2" type="ORF">GAO51_08015</name>
    <name evidence="4" type="ORF">KQP68_08115</name>
    <name evidence="5" type="ORF">KQP74_15120</name>
</gene>
<accession>A0A0P0F0F7</accession>
<protein>
    <submittedName>
        <fullName evidence="3">Uncharacterized protein</fullName>
    </submittedName>
</protein>
<organism evidence="3 6">
    <name type="scientific">Bacteroides thetaiotaomicron</name>
    <dbReference type="NCBI Taxonomy" id="818"/>
    <lineage>
        <taxon>Bacteria</taxon>
        <taxon>Pseudomonadati</taxon>
        <taxon>Bacteroidota</taxon>
        <taxon>Bacteroidia</taxon>
        <taxon>Bacteroidales</taxon>
        <taxon>Bacteroidaceae</taxon>
        <taxon>Bacteroides</taxon>
    </lineage>
</organism>
<name>A0A0P0F0F7_BACT4</name>
<dbReference type="EMBL" id="WCSY01000006">
    <property type="protein sequence ID" value="KAB4314298.1"/>
    <property type="molecule type" value="Genomic_DNA"/>
</dbReference>
<proteinExistence type="predicted"/>
<evidence type="ECO:0000313" key="2">
    <source>
        <dbReference type="EMBL" id="KAB4314298.1"/>
    </source>
</evidence>
<evidence type="ECO:0000313" key="3">
    <source>
        <dbReference type="EMBL" id="KAB4481388.1"/>
    </source>
</evidence>
<evidence type="ECO:0000256" key="1">
    <source>
        <dbReference type="SAM" id="Phobius"/>
    </source>
</evidence>
<dbReference type="EMBL" id="CP083680">
    <property type="protein sequence ID" value="UYU68229.1"/>
    <property type="molecule type" value="Genomic_DNA"/>
</dbReference>
<keyword evidence="1" id="KW-0812">Transmembrane</keyword>
<dbReference type="Proteomes" id="UP001162960">
    <property type="component" value="Chromosome"/>
</dbReference>
<keyword evidence="1" id="KW-1133">Transmembrane helix</keyword>
<dbReference type="RefSeq" id="WP_011108870.1">
    <property type="nucleotide sequence ID" value="NZ_CAXKYD010000006.1"/>
</dbReference>
<evidence type="ECO:0000313" key="4">
    <source>
        <dbReference type="EMBL" id="UYU68229.1"/>
    </source>
</evidence>
<dbReference type="Proteomes" id="UP001156218">
    <property type="component" value="Chromosome"/>
</dbReference>
<feature type="transmembrane region" description="Helical" evidence="1">
    <location>
        <begin position="48"/>
        <end position="66"/>
    </location>
</feature>
<dbReference type="Proteomes" id="UP000440614">
    <property type="component" value="Unassembled WGS sequence"/>
</dbReference>
<sequence>MNKRVTIQFADFIKSRLAGGLLCCLVLLAAYLFQMFFPGMYVDAFSSSFYLFAWLILFVGALLWTLREKGTSGLPSEITDWQCIAAFLLIVANQIYVVMPKEVHVELAPVISAYTLPVLVIVSLAIAGIVKLSISFYRSLEIERQKTILQEKRLQELLSSPPPVLEGVIFVRRLLENQSIYQLTASENLTLIEGCRAIDPDFFVWLKDKQIKIPPRHIVYCVLIRMRKTKKEILSIFDISDGACRAMRSRVRASLGIEDEDMETFLQELH</sequence>
<feature type="transmembrane region" description="Helical" evidence="1">
    <location>
        <begin position="111"/>
        <end position="134"/>
    </location>
</feature>
<evidence type="ECO:0000313" key="8">
    <source>
        <dbReference type="Proteomes" id="UP001156218"/>
    </source>
</evidence>
<dbReference type="EMBL" id="WCRY01000012">
    <property type="protein sequence ID" value="KAB4481388.1"/>
    <property type="molecule type" value="Genomic_DNA"/>
</dbReference>
<feature type="transmembrane region" description="Helical" evidence="1">
    <location>
        <begin position="78"/>
        <end position="99"/>
    </location>
</feature>
<keyword evidence="1" id="KW-0472">Membrane</keyword>
<feature type="transmembrane region" description="Helical" evidence="1">
    <location>
        <begin position="21"/>
        <end position="42"/>
    </location>
</feature>
<reference evidence="6 7" key="1">
    <citation type="journal article" date="2019" name="Nat. Med.">
        <title>A library of human gut bacterial isolates paired with longitudinal multiomics data enables mechanistic microbiome research.</title>
        <authorList>
            <person name="Poyet M."/>
            <person name="Groussin M."/>
            <person name="Gibbons S.M."/>
            <person name="Avila-Pacheco J."/>
            <person name="Jiang X."/>
            <person name="Kearney S.M."/>
            <person name="Perrotta A.R."/>
            <person name="Berdy B."/>
            <person name="Zhao S."/>
            <person name="Lieberman T.D."/>
            <person name="Swanson P.K."/>
            <person name="Smith M."/>
            <person name="Roesemann S."/>
            <person name="Alexander J.E."/>
            <person name="Rich S.A."/>
            <person name="Livny J."/>
            <person name="Vlamakis H."/>
            <person name="Clish C."/>
            <person name="Bullock K."/>
            <person name="Deik A."/>
            <person name="Scott J."/>
            <person name="Pierce K.A."/>
            <person name="Xavier R.J."/>
            <person name="Alm E.J."/>
        </authorList>
    </citation>
    <scope>NUCLEOTIDE SEQUENCE [LARGE SCALE GENOMIC DNA]</scope>
    <source>
        <strain evidence="3 6">BIOML-A162</strain>
        <strain evidence="2 7">BIOML-A188</strain>
    </source>
</reference>
<dbReference type="EMBL" id="CP083685">
    <property type="protein sequence ID" value="UYU89281.1"/>
    <property type="molecule type" value="Genomic_DNA"/>
</dbReference>
<dbReference type="AlphaFoldDB" id="A0A0P0F0F7"/>
<dbReference type="Proteomes" id="UP000436858">
    <property type="component" value="Unassembled WGS sequence"/>
</dbReference>